<evidence type="ECO:0000313" key="2">
    <source>
        <dbReference type="EMBL" id="QGM96685.1"/>
    </source>
</evidence>
<comment type="similarity">
    <text evidence="1">Belongs to the bactofilin family.</text>
</comment>
<protein>
    <submittedName>
        <fullName evidence="2">Polymer-forming cytoskeletal protein</fullName>
    </submittedName>
</protein>
<dbReference type="Proteomes" id="UP000422569">
    <property type="component" value="Chromosome"/>
</dbReference>
<name>A0A6B8M2X0_9HYPH</name>
<evidence type="ECO:0000256" key="1">
    <source>
        <dbReference type="ARBA" id="ARBA00044755"/>
    </source>
</evidence>
<accession>A0A6B8M2X0</accession>
<evidence type="ECO:0000313" key="3">
    <source>
        <dbReference type="Proteomes" id="UP000422569"/>
    </source>
</evidence>
<sequence length="165" mass="17113">MATFRNEEANSVYIGEGAELTGVIRARDSVVVDGSFDGEIVCNHLVVGQGGTIKGKVNVANADIAGSVNAEIAAGQLLTVRATGRIEGKWDCGTIEVARGAVLNGSANVAEMAGAARREARSETAAKVGPAVEEEYESPAAVVTALPEPRRLTKLNLRAPRRSVG</sequence>
<keyword evidence="3" id="KW-1185">Reference proteome</keyword>
<dbReference type="InterPro" id="IPR007607">
    <property type="entry name" value="BacA/B"/>
</dbReference>
<dbReference type="AlphaFoldDB" id="A0A6B8M2X0"/>
<proteinExistence type="inferred from homology"/>
<dbReference type="PANTHER" id="PTHR35024:SF4">
    <property type="entry name" value="POLYMER-FORMING CYTOSKELETAL PROTEIN"/>
    <property type="match status" value="1"/>
</dbReference>
<gene>
    <name evidence="2" type="ORF">F7D14_03775</name>
</gene>
<reference evidence="2 3" key="1">
    <citation type="submission" date="2019-09" db="EMBL/GenBank/DDBJ databases">
        <title>Isolation and complete genome sequencing of Methylocystis species.</title>
        <authorList>
            <person name="Rumah B.L."/>
            <person name="Stead C.E."/>
            <person name="Stevens B.C."/>
            <person name="Minton N.P."/>
            <person name="Grosse-Honebrink A."/>
            <person name="Zhang Y."/>
        </authorList>
    </citation>
    <scope>NUCLEOTIDE SEQUENCE [LARGE SCALE GENOMIC DNA]</scope>
    <source>
        <strain evidence="2 3">BRCS2</strain>
    </source>
</reference>
<dbReference type="RefSeq" id="WP_016920485.1">
    <property type="nucleotide sequence ID" value="NZ_CP044331.1"/>
</dbReference>
<dbReference type="EMBL" id="CP044331">
    <property type="protein sequence ID" value="QGM96685.1"/>
    <property type="molecule type" value="Genomic_DNA"/>
</dbReference>
<dbReference type="Pfam" id="PF04519">
    <property type="entry name" value="Bactofilin"/>
    <property type="match status" value="1"/>
</dbReference>
<organism evidence="2 3">
    <name type="scientific">Methylocystis parvus</name>
    <dbReference type="NCBI Taxonomy" id="134"/>
    <lineage>
        <taxon>Bacteria</taxon>
        <taxon>Pseudomonadati</taxon>
        <taxon>Pseudomonadota</taxon>
        <taxon>Alphaproteobacteria</taxon>
        <taxon>Hyphomicrobiales</taxon>
        <taxon>Methylocystaceae</taxon>
        <taxon>Methylocystis</taxon>
    </lineage>
</organism>
<dbReference type="KEGG" id="mpar:F7D14_03775"/>
<dbReference type="PANTHER" id="PTHR35024">
    <property type="entry name" value="HYPOTHETICAL CYTOSOLIC PROTEIN"/>
    <property type="match status" value="1"/>
</dbReference>